<sequence length="159" mass="16573">MNRRTAGTTPSPGPRPPRTARRKRVVLAATALALAGTLALPASGAAAAGEVGAAAYSCANAEFDNGRWYYGYYSGMTAIPSTTGVTSSGIEAQCSLRRASADLGRSDMNPGTVDGIFGSNSQNAMRALQRWVNSTFGSGTVGVDGLPGPESWPYLRMWH</sequence>
<feature type="chain" id="PRO_5045724888" description="Peptidoglycan binding-like domain-containing protein" evidence="2">
    <location>
        <begin position="48"/>
        <end position="159"/>
    </location>
</feature>
<feature type="compositionally biased region" description="Low complexity" evidence="1">
    <location>
        <begin position="1"/>
        <end position="10"/>
    </location>
</feature>
<evidence type="ECO:0000256" key="2">
    <source>
        <dbReference type="SAM" id="SignalP"/>
    </source>
</evidence>
<gene>
    <name evidence="3" type="ORF">RNC47_14470</name>
</gene>
<keyword evidence="4" id="KW-1185">Reference proteome</keyword>
<dbReference type="Proteomes" id="UP001183420">
    <property type="component" value="Unassembled WGS sequence"/>
</dbReference>
<proteinExistence type="predicted"/>
<dbReference type="EMBL" id="JAVREM010000014">
    <property type="protein sequence ID" value="MDT0319544.1"/>
    <property type="molecule type" value="Genomic_DNA"/>
</dbReference>
<feature type="signal peptide" evidence="2">
    <location>
        <begin position="1"/>
        <end position="47"/>
    </location>
</feature>
<evidence type="ECO:0000313" key="4">
    <source>
        <dbReference type="Proteomes" id="UP001183420"/>
    </source>
</evidence>
<keyword evidence="2" id="KW-0732">Signal</keyword>
<feature type="region of interest" description="Disordered" evidence="1">
    <location>
        <begin position="1"/>
        <end position="21"/>
    </location>
</feature>
<dbReference type="InterPro" id="IPR036366">
    <property type="entry name" value="PGBDSf"/>
</dbReference>
<comment type="caution">
    <text evidence="3">The sequence shown here is derived from an EMBL/GenBank/DDBJ whole genome shotgun (WGS) entry which is preliminary data.</text>
</comment>
<accession>A0ABU2LPN8</accession>
<protein>
    <recommendedName>
        <fullName evidence="5">Peptidoglycan binding-like domain-containing protein</fullName>
    </recommendedName>
</protein>
<reference evidence="4" key="1">
    <citation type="submission" date="2023-07" db="EMBL/GenBank/DDBJ databases">
        <title>30 novel species of actinomycetes from the DSMZ collection.</title>
        <authorList>
            <person name="Nouioui I."/>
        </authorList>
    </citation>
    <scope>NUCLEOTIDE SEQUENCE [LARGE SCALE GENOMIC DNA]</scope>
    <source>
        <strain evidence="4">DSM 44918</strain>
    </source>
</reference>
<evidence type="ECO:0000313" key="3">
    <source>
        <dbReference type="EMBL" id="MDT0319544.1"/>
    </source>
</evidence>
<organism evidence="3 4">
    <name type="scientific">Streptomyces millisiae</name>
    <dbReference type="NCBI Taxonomy" id="3075542"/>
    <lineage>
        <taxon>Bacteria</taxon>
        <taxon>Bacillati</taxon>
        <taxon>Actinomycetota</taxon>
        <taxon>Actinomycetes</taxon>
        <taxon>Kitasatosporales</taxon>
        <taxon>Streptomycetaceae</taxon>
        <taxon>Streptomyces</taxon>
    </lineage>
</organism>
<dbReference type="Gene3D" id="1.10.101.10">
    <property type="entry name" value="PGBD-like superfamily/PGBD"/>
    <property type="match status" value="1"/>
</dbReference>
<evidence type="ECO:0008006" key="5">
    <source>
        <dbReference type="Google" id="ProtNLM"/>
    </source>
</evidence>
<evidence type="ECO:0000256" key="1">
    <source>
        <dbReference type="SAM" id="MobiDB-lite"/>
    </source>
</evidence>
<dbReference type="SUPFAM" id="SSF47090">
    <property type="entry name" value="PGBD-like"/>
    <property type="match status" value="1"/>
</dbReference>
<name>A0ABU2LPN8_9ACTN</name>
<dbReference type="RefSeq" id="WP_311598900.1">
    <property type="nucleotide sequence ID" value="NZ_JAVREM010000014.1"/>
</dbReference>
<dbReference type="InterPro" id="IPR036365">
    <property type="entry name" value="PGBD-like_sf"/>
</dbReference>